<reference evidence="3" key="1">
    <citation type="submission" date="2018-05" db="EMBL/GenBank/DDBJ databases">
        <authorList>
            <person name="Li X."/>
        </authorList>
    </citation>
    <scope>NUCLEOTIDE SEQUENCE [LARGE SCALE GENOMIC DNA]</scope>
    <source>
        <strain evidence="3">LX32</strain>
    </source>
</reference>
<dbReference type="Proteomes" id="UP000249254">
    <property type="component" value="Unassembled WGS sequence"/>
</dbReference>
<accession>A0A328AAI2</accession>
<protein>
    <recommendedName>
        <fullName evidence="4">Lipoprotein</fullName>
    </recommendedName>
</protein>
<feature type="signal peptide" evidence="1">
    <location>
        <begin position="1"/>
        <end position="27"/>
    </location>
</feature>
<evidence type="ECO:0000313" key="2">
    <source>
        <dbReference type="EMBL" id="RAK51692.1"/>
    </source>
</evidence>
<organism evidence="2 3">
    <name type="scientific">Phenylobacterium soli</name>
    <dbReference type="NCBI Taxonomy" id="2170551"/>
    <lineage>
        <taxon>Bacteria</taxon>
        <taxon>Pseudomonadati</taxon>
        <taxon>Pseudomonadota</taxon>
        <taxon>Alphaproteobacteria</taxon>
        <taxon>Caulobacterales</taxon>
        <taxon>Caulobacteraceae</taxon>
        <taxon>Phenylobacterium</taxon>
    </lineage>
</organism>
<dbReference type="SUPFAM" id="SSF117074">
    <property type="entry name" value="Hypothetical protein PA1324"/>
    <property type="match status" value="1"/>
</dbReference>
<evidence type="ECO:0008006" key="4">
    <source>
        <dbReference type="Google" id="ProtNLM"/>
    </source>
</evidence>
<sequence>MAYKLRSMHRVRLIAALALTSAVAACAPSLGPPPPGYVPPPAPGEPGFRASEFGWSQAPGTSAISGRLTYTRGQNHYSCQGASVILTPETPWSKRRMEVLYLSSERAALPAEEVRARTAEAPPGDSSPFIKRTVCDAQERFSFTHLPAGAWYVITIAKPVKGGESLALMRRVVTKGGKASVVTF</sequence>
<feature type="chain" id="PRO_5016278797" description="Lipoprotein" evidence="1">
    <location>
        <begin position="28"/>
        <end position="184"/>
    </location>
</feature>
<evidence type="ECO:0000313" key="3">
    <source>
        <dbReference type="Proteomes" id="UP000249254"/>
    </source>
</evidence>
<dbReference type="EMBL" id="QFYQ01000002">
    <property type="protein sequence ID" value="RAK51692.1"/>
    <property type="molecule type" value="Genomic_DNA"/>
</dbReference>
<dbReference type="RefSeq" id="WP_111530254.1">
    <property type="nucleotide sequence ID" value="NZ_QFYQ01000002.1"/>
</dbReference>
<dbReference type="AlphaFoldDB" id="A0A328AAI2"/>
<keyword evidence="1" id="KW-0732">Signal</keyword>
<evidence type="ECO:0000256" key="1">
    <source>
        <dbReference type="SAM" id="SignalP"/>
    </source>
</evidence>
<gene>
    <name evidence="2" type="ORF">DJ017_17825</name>
</gene>
<dbReference type="PROSITE" id="PS51257">
    <property type="entry name" value="PROKAR_LIPOPROTEIN"/>
    <property type="match status" value="1"/>
</dbReference>
<name>A0A328AAI2_9CAUL</name>
<proteinExistence type="predicted"/>
<keyword evidence="3" id="KW-1185">Reference proteome</keyword>
<comment type="caution">
    <text evidence="2">The sequence shown here is derived from an EMBL/GenBank/DDBJ whole genome shotgun (WGS) entry which is preliminary data.</text>
</comment>